<dbReference type="PROSITE" id="PS00018">
    <property type="entry name" value="EF_HAND_1"/>
    <property type="match status" value="1"/>
</dbReference>
<feature type="compositionally biased region" description="Low complexity" evidence="6">
    <location>
        <begin position="37"/>
        <end position="65"/>
    </location>
</feature>
<keyword evidence="2 7" id="KW-0812">Transmembrane</keyword>
<dbReference type="Gene3D" id="1.20.120.350">
    <property type="entry name" value="Voltage-gated potassium channels. Chain C"/>
    <property type="match status" value="1"/>
</dbReference>
<feature type="transmembrane region" description="Helical" evidence="7">
    <location>
        <begin position="343"/>
        <end position="363"/>
    </location>
</feature>
<dbReference type="InterPro" id="IPR018247">
    <property type="entry name" value="EF_Hand_1_Ca_BS"/>
</dbReference>
<evidence type="ECO:0000313" key="9">
    <source>
        <dbReference type="EMBL" id="CAK0836177.1"/>
    </source>
</evidence>
<evidence type="ECO:0000256" key="1">
    <source>
        <dbReference type="ARBA" id="ARBA00004141"/>
    </source>
</evidence>
<dbReference type="Gene3D" id="1.10.238.10">
    <property type="entry name" value="EF-hand"/>
    <property type="match status" value="1"/>
</dbReference>
<evidence type="ECO:0000313" key="10">
    <source>
        <dbReference type="Proteomes" id="UP001189429"/>
    </source>
</evidence>
<comment type="subcellular location">
    <subcellularLocation>
        <location evidence="1">Membrane</location>
        <topology evidence="1">Multi-pass membrane protein</topology>
    </subcellularLocation>
</comment>
<dbReference type="InterPro" id="IPR005821">
    <property type="entry name" value="Ion_trans_dom"/>
</dbReference>
<dbReference type="Pfam" id="PF13499">
    <property type="entry name" value="EF-hand_7"/>
    <property type="match status" value="1"/>
</dbReference>
<sequence>MLYGSRCTGTESVRPTEQPAQPPEESARLPPQPMVHTLSGSRGTRLSGSRVAHQKTGVSTSGVSTSSRATRAVSKAATNAFSDTVLGVAAAAKEREGRSAISATTRESQRRAVTGVFAKSEEMGASFEFFFGAVIGTSAIMSGVEVQYRSMHIGEELPVGFVLLRHAYTVLLAMELAARVCKLGVVNFFCKGEVFWAWLDTLVVLMALIEMAMDVLVSAADELPGAALLSSVRLARLVRLTRAFRLHRIIRFVAALRMLVYSILATLKSLLWAMVLLVMIIYVFGLAFTMQALDHVESTDDLGQDERARLTQEWGSLDVSMYTLFQSISGGVSWRDPALTLQIISVVPTALFTVYIAFVYFAVLNVITGVFCSSAVESTQRNPDLVAKSIIDNKRVLTEKLQQLFGAIDGDESGRITIDELELFAEDDLMKAYFQALQIDVSDAFTLFKLIDSSNDGAIKLDDFLRGCEKLRGNATSMDIAEIGYDMKKITQQVSKVLTSLEKRGHSLTEKDVVRKPSLTIQPSARGSSEQ</sequence>
<feature type="region of interest" description="Disordered" evidence="6">
    <location>
        <begin position="1"/>
        <end position="65"/>
    </location>
</feature>
<evidence type="ECO:0000256" key="2">
    <source>
        <dbReference type="ARBA" id="ARBA00022692"/>
    </source>
</evidence>
<protein>
    <recommendedName>
        <fullName evidence="8">EF-hand domain-containing protein</fullName>
    </recommendedName>
</protein>
<evidence type="ECO:0000256" key="3">
    <source>
        <dbReference type="ARBA" id="ARBA00022837"/>
    </source>
</evidence>
<keyword evidence="10" id="KW-1185">Reference proteome</keyword>
<comment type="caution">
    <text evidence="9">The sequence shown here is derived from an EMBL/GenBank/DDBJ whole genome shotgun (WGS) entry which is preliminary data.</text>
</comment>
<keyword evidence="4 7" id="KW-1133">Transmembrane helix</keyword>
<dbReference type="InterPro" id="IPR002048">
    <property type="entry name" value="EF_hand_dom"/>
</dbReference>
<dbReference type="InterPro" id="IPR011992">
    <property type="entry name" value="EF-hand-dom_pair"/>
</dbReference>
<dbReference type="EMBL" id="CAUYUJ010013425">
    <property type="protein sequence ID" value="CAK0836177.1"/>
    <property type="molecule type" value="Genomic_DNA"/>
</dbReference>
<feature type="compositionally biased region" description="Polar residues" evidence="6">
    <location>
        <begin position="7"/>
        <end position="19"/>
    </location>
</feature>
<feature type="domain" description="EF-hand" evidence="8">
    <location>
        <begin position="439"/>
        <end position="474"/>
    </location>
</feature>
<dbReference type="SUPFAM" id="SSF81324">
    <property type="entry name" value="Voltage-gated potassium channels"/>
    <property type="match status" value="1"/>
</dbReference>
<proteinExistence type="predicted"/>
<dbReference type="Gene3D" id="1.10.287.70">
    <property type="match status" value="1"/>
</dbReference>
<feature type="transmembrane region" description="Helical" evidence="7">
    <location>
        <begin position="270"/>
        <end position="288"/>
    </location>
</feature>
<dbReference type="SUPFAM" id="SSF47473">
    <property type="entry name" value="EF-hand"/>
    <property type="match status" value="1"/>
</dbReference>
<accession>A0ABN9SV70</accession>
<dbReference type="InterPro" id="IPR027359">
    <property type="entry name" value="Volt_channel_dom_sf"/>
</dbReference>
<evidence type="ECO:0000256" key="4">
    <source>
        <dbReference type="ARBA" id="ARBA00022989"/>
    </source>
</evidence>
<organism evidence="9 10">
    <name type="scientific">Prorocentrum cordatum</name>
    <dbReference type="NCBI Taxonomy" id="2364126"/>
    <lineage>
        <taxon>Eukaryota</taxon>
        <taxon>Sar</taxon>
        <taxon>Alveolata</taxon>
        <taxon>Dinophyceae</taxon>
        <taxon>Prorocentrales</taxon>
        <taxon>Prorocentraceae</taxon>
        <taxon>Prorocentrum</taxon>
    </lineage>
</organism>
<keyword evidence="5 7" id="KW-0472">Membrane</keyword>
<name>A0ABN9SV70_9DINO</name>
<evidence type="ECO:0000256" key="6">
    <source>
        <dbReference type="SAM" id="MobiDB-lite"/>
    </source>
</evidence>
<dbReference type="Proteomes" id="UP001189429">
    <property type="component" value="Unassembled WGS sequence"/>
</dbReference>
<keyword evidence="3" id="KW-0106">Calcium</keyword>
<dbReference type="PROSITE" id="PS50222">
    <property type="entry name" value="EF_HAND_2"/>
    <property type="match status" value="2"/>
</dbReference>
<evidence type="ECO:0000259" key="8">
    <source>
        <dbReference type="PROSITE" id="PS50222"/>
    </source>
</evidence>
<evidence type="ECO:0000256" key="7">
    <source>
        <dbReference type="SAM" id="Phobius"/>
    </source>
</evidence>
<dbReference type="Pfam" id="PF00520">
    <property type="entry name" value="Ion_trans"/>
    <property type="match status" value="1"/>
</dbReference>
<gene>
    <name evidence="9" type="ORF">PCOR1329_LOCUS32764</name>
</gene>
<feature type="domain" description="EF-hand" evidence="8">
    <location>
        <begin position="396"/>
        <end position="431"/>
    </location>
</feature>
<evidence type="ECO:0000256" key="5">
    <source>
        <dbReference type="ARBA" id="ARBA00023136"/>
    </source>
</evidence>
<dbReference type="CDD" id="cd00051">
    <property type="entry name" value="EFh"/>
    <property type="match status" value="1"/>
</dbReference>
<reference evidence="9" key="1">
    <citation type="submission" date="2023-10" db="EMBL/GenBank/DDBJ databases">
        <authorList>
            <person name="Chen Y."/>
            <person name="Shah S."/>
            <person name="Dougan E. K."/>
            <person name="Thang M."/>
            <person name="Chan C."/>
        </authorList>
    </citation>
    <scope>NUCLEOTIDE SEQUENCE [LARGE SCALE GENOMIC DNA]</scope>
</reference>